<protein>
    <submittedName>
        <fullName evidence="6">G protein-coupled receptor</fullName>
    </submittedName>
</protein>
<dbReference type="GO" id="GO:0016020">
    <property type="term" value="C:membrane"/>
    <property type="evidence" value="ECO:0007669"/>
    <property type="project" value="UniProtKB-SubCell"/>
</dbReference>
<dbReference type="AlphaFoldDB" id="A0A2A6CML1"/>
<dbReference type="PANTHER" id="PTHR22945">
    <property type="entry name" value="SERPENTINE RECEPTOR, CLASS D DELTA"/>
    <property type="match status" value="1"/>
</dbReference>
<evidence type="ECO:0000256" key="2">
    <source>
        <dbReference type="ARBA" id="ARBA00009166"/>
    </source>
</evidence>
<dbReference type="OrthoDB" id="5808087at2759"/>
<reference evidence="7" key="1">
    <citation type="journal article" date="2008" name="Nat. Genet.">
        <title>The Pristionchus pacificus genome provides a unique perspective on nematode lifestyle and parasitism.</title>
        <authorList>
            <person name="Dieterich C."/>
            <person name="Clifton S.W."/>
            <person name="Schuster L.N."/>
            <person name="Chinwalla A."/>
            <person name="Delehaunty K."/>
            <person name="Dinkelacker I."/>
            <person name="Fulton L."/>
            <person name="Fulton R."/>
            <person name="Godfrey J."/>
            <person name="Minx P."/>
            <person name="Mitreva M."/>
            <person name="Roeseler W."/>
            <person name="Tian H."/>
            <person name="Witte H."/>
            <person name="Yang S.P."/>
            <person name="Wilson R.K."/>
            <person name="Sommer R.J."/>
        </authorList>
    </citation>
    <scope>NUCLEOTIDE SEQUENCE [LARGE SCALE GENOMIC DNA]</scope>
    <source>
        <strain evidence="7">PS312</strain>
    </source>
</reference>
<evidence type="ECO:0000256" key="3">
    <source>
        <dbReference type="ARBA" id="ARBA00022692"/>
    </source>
</evidence>
<comment type="subcellular location">
    <subcellularLocation>
        <location evidence="1">Membrane</location>
        <topology evidence="1">Multi-pass membrane protein</topology>
    </subcellularLocation>
</comment>
<reference evidence="6" key="2">
    <citation type="submission" date="2022-06" db="UniProtKB">
        <authorList>
            <consortium name="EnsemblMetazoa"/>
        </authorList>
    </citation>
    <scope>IDENTIFICATION</scope>
    <source>
        <strain evidence="6">PS312</strain>
    </source>
</reference>
<proteinExistence type="inferred from homology"/>
<dbReference type="PANTHER" id="PTHR22945:SF40">
    <property type="entry name" value="SERPENTINE RECEPTOR, CLASS D (DELTA)-RELATED"/>
    <property type="match status" value="1"/>
</dbReference>
<dbReference type="InterPro" id="IPR050920">
    <property type="entry name" value="Nematode_rcpt-like_delta"/>
</dbReference>
<name>A0A2A6CML1_PRIPA</name>
<sequence length="212" mass="23273">MESFEIFIVILHTCFSMLGISVNLALLIVMIRHTPTSFSNFGILLKVHVLADLTNSLGCVAEMPRMIVIERSILFISYGPCGYVSTSACYCASVAMFGGEVCSFYIILASFVFRLLVIEGKNPSKRTTYGIICGIALPIPTAMMIALFLARTSDADAQQLMNAFDTEYGAYTHVVTGAQHVKTICYRFFAGQKDAHSLATMAEFFIMILSVP</sequence>
<keyword evidence="5" id="KW-0472">Membrane</keyword>
<dbReference type="Pfam" id="PF10317">
    <property type="entry name" value="7TM_GPCR_Srd"/>
    <property type="match status" value="1"/>
</dbReference>
<keyword evidence="7" id="KW-1185">Reference proteome</keyword>
<organism evidence="6 7">
    <name type="scientific">Pristionchus pacificus</name>
    <name type="common">Parasitic nematode worm</name>
    <dbReference type="NCBI Taxonomy" id="54126"/>
    <lineage>
        <taxon>Eukaryota</taxon>
        <taxon>Metazoa</taxon>
        <taxon>Ecdysozoa</taxon>
        <taxon>Nematoda</taxon>
        <taxon>Chromadorea</taxon>
        <taxon>Rhabditida</taxon>
        <taxon>Rhabditina</taxon>
        <taxon>Diplogasteromorpha</taxon>
        <taxon>Diplogasteroidea</taxon>
        <taxon>Neodiplogasteridae</taxon>
        <taxon>Pristionchus</taxon>
    </lineage>
</organism>
<dbReference type="Proteomes" id="UP000005239">
    <property type="component" value="Unassembled WGS sequence"/>
</dbReference>
<dbReference type="EnsemblMetazoa" id="PPA41175.1">
    <property type="protein sequence ID" value="PPA41175.1"/>
    <property type="gene ID" value="WBGene00279544"/>
</dbReference>
<accession>A0A8R1UUI8</accession>
<keyword evidence="4" id="KW-1133">Transmembrane helix</keyword>
<evidence type="ECO:0000256" key="4">
    <source>
        <dbReference type="ARBA" id="ARBA00022989"/>
    </source>
</evidence>
<gene>
    <name evidence="6" type="primary">WBGene00279544</name>
</gene>
<evidence type="ECO:0000256" key="1">
    <source>
        <dbReference type="ARBA" id="ARBA00004141"/>
    </source>
</evidence>
<evidence type="ECO:0000313" key="6">
    <source>
        <dbReference type="EnsemblMetazoa" id="PPA41175.1"/>
    </source>
</evidence>
<evidence type="ECO:0000313" key="7">
    <source>
        <dbReference type="Proteomes" id="UP000005239"/>
    </source>
</evidence>
<comment type="similarity">
    <text evidence="2">Belongs to the nematode receptor-like protein srd family.</text>
</comment>
<keyword evidence="3" id="KW-0812">Transmembrane</keyword>
<evidence type="ECO:0000256" key="5">
    <source>
        <dbReference type="ARBA" id="ARBA00023136"/>
    </source>
</evidence>
<dbReference type="InterPro" id="IPR019421">
    <property type="entry name" value="7TM_GPCR_serpentine_rcpt_Srd"/>
</dbReference>
<accession>A0A2A6CML1</accession>